<evidence type="ECO:0000256" key="1">
    <source>
        <dbReference type="SAM" id="Phobius"/>
    </source>
</evidence>
<reference evidence="2 3" key="1">
    <citation type="submission" date="2021-01" db="EMBL/GenBank/DDBJ databases">
        <title>Carboxyliciviraga sp.nov., isolated from coastal sediments.</title>
        <authorList>
            <person name="Lu D."/>
            <person name="Zhang T."/>
        </authorList>
    </citation>
    <scope>NUCLEOTIDE SEQUENCE [LARGE SCALE GENOMIC DNA]</scope>
    <source>
        <strain evidence="2 3">N1Y132</strain>
    </source>
</reference>
<keyword evidence="1" id="KW-1133">Transmembrane helix</keyword>
<feature type="transmembrane region" description="Helical" evidence="1">
    <location>
        <begin position="12"/>
        <end position="37"/>
    </location>
</feature>
<evidence type="ECO:0000313" key="2">
    <source>
        <dbReference type="EMBL" id="MBK3516926.1"/>
    </source>
</evidence>
<comment type="caution">
    <text evidence="2">The sequence shown here is derived from an EMBL/GenBank/DDBJ whole genome shotgun (WGS) entry which is preliminary data.</text>
</comment>
<protein>
    <submittedName>
        <fullName evidence="2">Uncharacterized protein</fullName>
    </submittedName>
</protein>
<keyword evidence="1" id="KW-0472">Membrane</keyword>
<feature type="transmembrane region" description="Helical" evidence="1">
    <location>
        <begin position="49"/>
        <end position="67"/>
    </location>
</feature>
<keyword evidence="3" id="KW-1185">Reference proteome</keyword>
<keyword evidence="1" id="KW-0812">Transmembrane</keyword>
<accession>A0ABS1HH29</accession>
<sequence length="150" mass="16965">MTSKKALKQIKLIYFVVTSLLAVFAILSFAFVSLNGAVYVLEATDENNLKSLIIILALTGIPASYMFHSRKIKQINKELTTNQKLIQYRMSFFIKIVTLEGISLLSLLSYLIIGSINQLLIFGLVYIVLALNYPRKSNIFDELEITEPEL</sequence>
<dbReference type="RefSeq" id="WP_200464154.1">
    <property type="nucleotide sequence ID" value="NZ_JAENRR010000010.1"/>
</dbReference>
<name>A0ABS1HH29_9BACT</name>
<dbReference type="EMBL" id="JAENRR010000010">
    <property type="protein sequence ID" value="MBK3516926.1"/>
    <property type="molecule type" value="Genomic_DNA"/>
</dbReference>
<organism evidence="2 3">
    <name type="scientific">Carboxylicivirga marina</name>
    <dbReference type="NCBI Taxonomy" id="2800988"/>
    <lineage>
        <taxon>Bacteria</taxon>
        <taxon>Pseudomonadati</taxon>
        <taxon>Bacteroidota</taxon>
        <taxon>Bacteroidia</taxon>
        <taxon>Marinilabiliales</taxon>
        <taxon>Marinilabiliaceae</taxon>
        <taxon>Carboxylicivirga</taxon>
    </lineage>
</organism>
<feature type="transmembrane region" description="Helical" evidence="1">
    <location>
        <begin position="119"/>
        <end position="134"/>
    </location>
</feature>
<gene>
    <name evidence="2" type="ORF">JIV24_06200</name>
</gene>
<feature type="transmembrane region" description="Helical" evidence="1">
    <location>
        <begin position="92"/>
        <end position="113"/>
    </location>
</feature>
<proteinExistence type="predicted"/>
<evidence type="ECO:0000313" key="3">
    <source>
        <dbReference type="Proteomes" id="UP000605676"/>
    </source>
</evidence>
<dbReference type="Proteomes" id="UP000605676">
    <property type="component" value="Unassembled WGS sequence"/>
</dbReference>